<evidence type="ECO:0000313" key="3">
    <source>
        <dbReference type="Proteomes" id="UP000229600"/>
    </source>
</evidence>
<gene>
    <name evidence="2" type="ORF">COV59_03255</name>
</gene>
<dbReference type="EMBL" id="PCWN01000007">
    <property type="protein sequence ID" value="PIR04177.1"/>
    <property type="molecule type" value="Genomic_DNA"/>
</dbReference>
<proteinExistence type="predicted"/>
<organism evidence="2 3">
    <name type="scientific">Candidatus Magasanikbacteria bacterium CG11_big_fil_rev_8_21_14_0_20_39_34</name>
    <dbReference type="NCBI Taxonomy" id="1974653"/>
    <lineage>
        <taxon>Bacteria</taxon>
        <taxon>Candidatus Magasanikiibacteriota</taxon>
    </lineage>
</organism>
<dbReference type="AlphaFoldDB" id="A0A2H0N5K7"/>
<name>A0A2H0N5K7_9BACT</name>
<evidence type="ECO:0000256" key="1">
    <source>
        <dbReference type="SAM" id="Coils"/>
    </source>
</evidence>
<feature type="coiled-coil region" evidence="1">
    <location>
        <begin position="1"/>
        <end position="31"/>
    </location>
</feature>
<dbReference type="Proteomes" id="UP000229600">
    <property type="component" value="Unassembled WGS sequence"/>
</dbReference>
<accession>A0A2H0N5K7</accession>
<evidence type="ECO:0000313" key="2">
    <source>
        <dbReference type="EMBL" id="PIR04177.1"/>
    </source>
</evidence>
<protein>
    <submittedName>
        <fullName evidence="2">Uncharacterized protein</fullName>
    </submittedName>
</protein>
<keyword evidence="1" id="KW-0175">Coiled coil</keyword>
<reference evidence="2 3" key="1">
    <citation type="submission" date="2017-09" db="EMBL/GenBank/DDBJ databases">
        <title>Depth-based differentiation of microbial function through sediment-hosted aquifers and enrichment of novel symbionts in the deep terrestrial subsurface.</title>
        <authorList>
            <person name="Probst A.J."/>
            <person name="Ladd B."/>
            <person name="Jarett J.K."/>
            <person name="Geller-Mcgrath D.E."/>
            <person name="Sieber C.M."/>
            <person name="Emerson J.B."/>
            <person name="Anantharaman K."/>
            <person name="Thomas B.C."/>
            <person name="Malmstrom R."/>
            <person name="Stieglmeier M."/>
            <person name="Klingl A."/>
            <person name="Woyke T."/>
            <person name="Ryan C.M."/>
            <person name="Banfield J.F."/>
        </authorList>
    </citation>
    <scope>NUCLEOTIDE SEQUENCE [LARGE SCALE GENOMIC DNA]</scope>
    <source>
        <strain evidence="2">CG11_big_fil_rev_8_21_14_0_20_39_34</strain>
    </source>
</reference>
<sequence length="231" mass="26632">MKRAKSIKALLKKAAQQLEEITKEYNNSLHKKQIKPELKVEIKNLFENIRSVLDYLANEIRESSVVNNQGSKIFYFPILPDLTSFEKCINKWFPGLKDGNLDLYSYLLSIQPFQGQEQMWLKQFNDVNIGNKHVDLIEQTREEQECVDVDHIQGGGLSYNPKLAKFGKGARIFGSEVDQTTNMPFPNPSIQVKRILWVDFKFDSVNISALTLMQKSLKEIQKIVKHLSSKI</sequence>
<comment type="caution">
    <text evidence="2">The sequence shown here is derived from an EMBL/GenBank/DDBJ whole genome shotgun (WGS) entry which is preliminary data.</text>
</comment>